<sequence length="163" mass="17140">EAAATHRPQVVDATAAGQALAALATVDELLKEWDEGGPTVLRAGGLSVRDLKRTAVALDVPEPVAAFWVELAYGAGLIASDGEADERYAATPAYDEWRELPPAERWARLAGTWLTATRTPGVVGGRDAKDRTLSALGPNLDRSAAPKVRHRVLALLAGLPEGA</sequence>
<gene>
    <name evidence="1" type="ORF">G3I66_10195</name>
</gene>
<organism evidence="1 2">
    <name type="scientific">Streptomyces rubrogriseus</name>
    <dbReference type="NCBI Taxonomy" id="194673"/>
    <lineage>
        <taxon>Bacteria</taxon>
        <taxon>Bacillati</taxon>
        <taxon>Actinomycetota</taxon>
        <taxon>Actinomycetes</taxon>
        <taxon>Kitasatosporales</taxon>
        <taxon>Streptomycetaceae</taxon>
        <taxon>Streptomyces</taxon>
        <taxon>Streptomyces violaceoruber group</taxon>
    </lineage>
</organism>
<evidence type="ECO:0000313" key="1">
    <source>
        <dbReference type="EMBL" id="NEC33549.1"/>
    </source>
</evidence>
<dbReference type="AlphaFoldDB" id="A0A6G3T9X7"/>
<reference evidence="1 2" key="1">
    <citation type="submission" date="2020-01" db="EMBL/GenBank/DDBJ databases">
        <title>Insect and environment-associated Actinomycetes.</title>
        <authorList>
            <person name="Currrie C."/>
            <person name="Chevrette M."/>
            <person name="Carlson C."/>
            <person name="Stubbendieck R."/>
            <person name="Wendt-Pienkowski E."/>
        </authorList>
    </citation>
    <scope>NUCLEOTIDE SEQUENCE [LARGE SCALE GENOMIC DNA]</scope>
    <source>
        <strain evidence="1 2">SID7739</strain>
    </source>
</reference>
<keyword evidence="1" id="KW-0238">DNA-binding</keyword>
<dbReference type="GO" id="GO:0003677">
    <property type="term" value="F:DNA binding"/>
    <property type="evidence" value="ECO:0007669"/>
    <property type="project" value="UniProtKB-KW"/>
</dbReference>
<name>A0A6G3T9X7_9ACTN</name>
<comment type="caution">
    <text evidence="1">The sequence shown here is derived from an EMBL/GenBank/DDBJ whole genome shotgun (WGS) entry which is preliminary data.</text>
</comment>
<feature type="non-terminal residue" evidence="1">
    <location>
        <position position="1"/>
    </location>
</feature>
<feature type="non-terminal residue" evidence="1">
    <location>
        <position position="163"/>
    </location>
</feature>
<protein>
    <submittedName>
        <fullName evidence="1">DNA-binding protein</fullName>
    </submittedName>
</protein>
<accession>A0A6G3T9X7</accession>
<dbReference type="EMBL" id="JAAGMQ010000299">
    <property type="protein sequence ID" value="NEC33549.1"/>
    <property type="molecule type" value="Genomic_DNA"/>
</dbReference>
<proteinExistence type="predicted"/>
<evidence type="ECO:0000313" key="2">
    <source>
        <dbReference type="Proteomes" id="UP000475666"/>
    </source>
</evidence>
<dbReference type="Proteomes" id="UP000475666">
    <property type="component" value="Unassembled WGS sequence"/>
</dbReference>